<name>A0ABQ6AAZ7_9PROT</name>
<dbReference type="EMBL" id="BSOS01000067">
    <property type="protein sequence ID" value="GLR67762.1"/>
    <property type="molecule type" value="Genomic_DNA"/>
</dbReference>
<accession>A0ABQ6AAZ7</accession>
<reference evidence="2" key="1">
    <citation type="journal article" date="2019" name="Int. J. Syst. Evol. Microbiol.">
        <title>The Global Catalogue of Microorganisms (GCM) 10K type strain sequencing project: providing services to taxonomists for standard genome sequencing and annotation.</title>
        <authorList>
            <consortium name="The Broad Institute Genomics Platform"/>
            <consortium name="The Broad Institute Genome Sequencing Center for Infectious Disease"/>
            <person name="Wu L."/>
            <person name="Ma J."/>
        </authorList>
    </citation>
    <scope>NUCLEOTIDE SEQUENCE [LARGE SCALE GENOMIC DNA]</scope>
    <source>
        <strain evidence="2">NBRC 112502</strain>
    </source>
</reference>
<proteinExistence type="predicted"/>
<sequence length="225" mass="23807">MDFIFMLTRNDQTVTDCLDVCDLIRPLRLRHVGFKDIGVDFAALQALTAKIHAMGAQSYMEVVSTTAQDCLNSAKMAVALGVGHLLGGTEIDATLEIIRGTPIRYYPFPGAPEGHPTRLGGSAAQVEAQCRQFMQKGCAGADLLAYRATQDDPLRLVEAARRGLADGRLIIAGNIDSAARIAEVAARGADAFTIGSAVFNGAYAPDKGSTLSQLAAVIADCTHNI</sequence>
<organism evidence="1 2">
    <name type="scientific">Acidocella aquatica</name>
    <dbReference type="NCBI Taxonomy" id="1922313"/>
    <lineage>
        <taxon>Bacteria</taxon>
        <taxon>Pseudomonadati</taxon>
        <taxon>Pseudomonadota</taxon>
        <taxon>Alphaproteobacteria</taxon>
        <taxon>Acetobacterales</taxon>
        <taxon>Acidocellaceae</taxon>
        <taxon>Acidocella</taxon>
    </lineage>
</organism>
<evidence type="ECO:0000313" key="1">
    <source>
        <dbReference type="EMBL" id="GLR67762.1"/>
    </source>
</evidence>
<keyword evidence="2" id="KW-1185">Reference proteome</keyword>
<evidence type="ECO:0000313" key="2">
    <source>
        <dbReference type="Proteomes" id="UP001156641"/>
    </source>
</evidence>
<dbReference type="Proteomes" id="UP001156641">
    <property type="component" value="Unassembled WGS sequence"/>
</dbReference>
<protein>
    <submittedName>
        <fullName evidence="1">4-hydroxythreonine-4-phosphate dehydrogenase</fullName>
    </submittedName>
</protein>
<comment type="caution">
    <text evidence="1">The sequence shown here is derived from an EMBL/GenBank/DDBJ whole genome shotgun (WGS) entry which is preliminary data.</text>
</comment>
<dbReference type="RefSeq" id="WP_284258513.1">
    <property type="nucleotide sequence ID" value="NZ_BSOS01000067.1"/>
</dbReference>
<gene>
    <name evidence="1" type="ORF">GCM10010909_24430</name>
</gene>
<dbReference type="SUPFAM" id="SSF51395">
    <property type="entry name" value="FMN-linked oxidoreductases"/>
    <property type="match status" value="2"/>
</dbReference>